<evidence type="ECO:0000256" key="1">
    <source>
        <dbReference type="ARBA" id="ARBA00009369"/>
    </source>
</evidence>
<evidence type="ECO:0000256" key="2">
    <source>
        <dbReference type="ARBA" id="ARBA00013855"/>
    </source>
</evidence>
<gene>
    <name evidence="8" type="primary">mreC</name>
    <name evidence="8" type="ORF">G3I74_08355</name>
</gene>
<dbReference type="Pfam" id="PF04085">
    <property type="entry name" value="MreC"/>
    <property type="match status" value="1"/>
</dbReference>
<dbReference type="PANTHER" id="PTHR34138:SF1">
    <property type="entry name" value="CELL SHAPE-DETERMINING PROTEIN MREC"/>
    <property type="match status" value="1"/>
</dbReference>
<evidence type="ECO:0000259" key="7">
    <source>
        <dbReference type="Pfam" id="PF04085"/>
    </source>
</evidence>
<dbReference type="RefSeq" id="WP_164211124.1">
    <property type="nucleotide sequence ID" value="NZ_JAAGSC010000040.1"/>
</dbReference>
<evidence type="ECO:0000256" key="6">
    <source>
        <dbReference type="SAM" id="MobiDB-lite"/>
    </source>
</evidence>
<dbReference type="Gene3D" id="2.40.10.350">
    <property type="entry name" value="Rod shape-determining protein MreC, domain 2"/>
    <property type="match status" value="1"/>
</dbReference>
<dbReference type="Proteomes" id="UP000484885">
    <property type="component" value="Unassembled WGS sequence"/>
</dbReference>
<organism evidence="8 9">
    <name type="scientific">Wenzhouxiangella limi</name>
    <dbReference type="NCBI Taxonomy" id="2707351"/>
    <lineage>
        <taxon>Bacteria</taxon>
        <taxon>Pseudomonadati</taxon>
        <taxon>Pseudomonadota</taxon>
        <taxon>Gammaproteobacteria</taxon>
        <taxon>Chromatiales</taxon>
        <taxon>Wenzhouxiangellaceae</taxon>
        <taxon>Wenzhouxiangella</taxon>
    </lineage>
</organism>
<dbReference type="PIRSF" id="PIRSF038471">
    <property type="entry name" value="MreC"/>
    <property type="match status" value="1"/>
</dbReference>
<evidence type="ECO:0000313" key="8">
    <source>
        <dbReference type="EMBL" id="NDY95736.1"/>
    </source>
</evidence>
<proteinExistence type="inferred from homology"/>
<sequence length="302" mass="33261">MNAPGGPFNFSAELAGRTSRLMIYALLAIILMTLDYRGRWVEQMRHQAGLVVEPAVLLIESPFRLANSIWSALRGRQQLLREIGELRGLLAESSARLLLLEELRRENLELRQLLSASKQPQVAFYPAEIRQVDLNPFSHRVLINRGRRDGVESGQAVIDAYGVVGQVDEVFLHSARVVLLTDPDHALPVAVERTGVRTIAYGSGLNTELRLNDLPMNVDLEASDRLVTSGLGGAFPAGLPVAEVIDVSRKVGEAFARARLRPLGRLDRSRHLLVLEATAAEDEPAQEDDATPSEEASREVQP</sequence>
<dbReference type="AlphaFoldDB" id="A0A845V3D1"/>
<dbReference type="GO" id="GO:0008360">
    <property type="term" value="P:regulation of cell shape"/>
    <property type="evidence" value="ECO:0007669"/>
    <property type="project" value="UniProtKB-KW"/>
</dbReference>
<dbReference type="PANTHER" id="PTHR34138">
    <property type="entry name" value="CELL SHAPE-DETERMINING PROTEIN MREC"/>
    <property type="match status" value="1"/>
</dbReference>
<dbReference type="GO" id="GO:0005886">
    <property type="term" value="C:plasma membrane"/>
    <property type="evidence" value="ECO:0007669"/>
    <property type="project" value="TreeGrafter"/>
</dbReference>
<feature type="compositionally biased region" description="Acidic residues" evidence="6">
    <location>
        <begin position="279"/>
        <end position="292"/>
    </location>
</feature>
<evidence type="ECO:0000313" key="9">
    <source>
        <dbReference type="Proteomes" id="UP000484885"/>
    </source>
</evidence>
<keyword evidence="3 5" id="KW-0133">Cell shape</keyword>
<feature type="domain" description="Rod shape-determining protein MreC beta-barrel core" evidence="7">
    <location>
        <begin position="132"/>
        <end position="275"/>
    </location>
</feature>
<comment type="caution">
    <text evidence="8">The sequence shown here is derived from an EMBL/GenBank/DDBJ whole genome shotgun (WGS) entry which is preliminary data.</text>
</comment>
<feature type="region of interest" description="Disordered" evidence="6">
    <location>
        <begin position="277"/>
        <end position="302"/>
    </location>
</feature>
<dbReference type="InterPro" id="IPR042175">
    <property type="entry name" value="Cell/Rod_MreC_2"/>
</dbReference>
<comment type="similarity">
    <text evidence="1 5">Belongs to the MreC family.</text>
</comment>
<dbReference type="Gene3D" id="2.40.10.340">
    <property type="entry name" value="Rod shape-determining protein MreC, domain 1"/>
    <property type="match status" value="1"/>
</dbReference>
<dbReference type="EMBL" id="JAAGSC010000040">
    <property type="protein sequence ID" value="NDY95736.1"/>
    <property type="molecule type" value="Genomic_DNA"/>
</dbReference>
<name>A0A845V3D1_9GAMM</name>
<dbReference type="InterPro" id="IPR007221">
    <property type="entry name" value="MreC"/>
</dbReference>
<dbReference type="NCBIfam" id="TIGR00219">
    <property type="entry name" value="mreC"/>
    <property type="match status" value="1"/>
</dbReference>
<keyword evidence="9" id="KW-1185">Reference proteome</keyword>
<dbReference type="InterPro" id="IPR055342">
    <property type="entry name" value="MreC_beta-barrel_core"/>
</dbReference>
<evidence type="ECO:0000256" key="5">
    <source>
        <dbReference type="PIRNR" id="PIRNR038471"/>
    </source>
</evidence>
<dbReference type="InterPro" id="IPR042177">
    <property type="entry name" value="Cell/Rod_1"/>
</dbReference>
<evidence type="ECO:0000256" key="4">
    <source>
        <dbReference type="ARBA" id="ARBA00032089"/>
    </source>
</evidence>
<reference evidence="8 9" key="1">
    <citation type="submission" date="2020-02" db="EMBL/GenBank/DDBJ databases">
        <authorList>
            <person name="Zhang X.-Y."/>
        </authorList>
    </citation>
    <scope>NUCLEOTIDE SEQUENCE [LARGE SCALE GENOMIC DNA]</scope>
    <source>
        <strain evidence="8 9">C33</strain>
    </source>
</reference>
<evidence type="ECO:0000256" key="3">
    <source>
        <dbReference type="ARBA" id="ARBA00022960"/>
    </source>
</evidence>
<accession>A0A845V3D1</accession>
<comment type="function">
    <text evidence="5">Involved in formation and maintenance of cell shape.</text>
</comment>
<protein>
    <recommendedName>
        <fullName evidence="2 5">Cell shape-determining protein MreC</fullName>
    </recommendedName>
    <alternativeName>
        <fullName evidence="4 5">Cell shape protein MreC</fullName>
    </alternativeName>
</protein>